<dbReference type="Proteomes" id="UP000254571">
    <property type="component" value="Unassembled WGS sequence"/>
</dbReference>
<organism evidence="1 2">
    <name type="scientific">Klebsiella grimontii</name>
    <dbReference type="NCBI Taxonomy" id="2058152"/>
    <lineage>
        <taxon>Bacteria</taxon>
        <taxon>Pseudomonadati</taxon>
        <taxon>Pseudomonadota</taxon>
        <taxon>Gammaproteobacteria</taxon>
        <taxon>Enterobacterales</taxon>
        <taxon>Enterobacteriaceae</taxon>
        <taxon>Klebsiella/Raoultella group</taxon>
        <taxon>Klebsiella</taxon>
    </lineage>
</organism>
<gene>
    <name evidence="1" type="ORF">NCTC9149_05536</name>
</gene>
<dbReference type="SUPFAM" id="SSF52540">
    <property type="entry name" value="P-loop containing nucleoside triphosphate hydrolases"/>
    <property type="match status" value="1"/>
</dbReference>
<proteinExistence type="predicted"/>
<dbReference type="AlphaFoldDB" id="A0A7H4P9E8"/>
<accession>A0A7H4P9E8</accession>
<protein>
    <submittedName>
        <fullName evidence="1">Branched chain amino acid ABC transporter ATPase</fullName>
    </submittedName>
</protein>
<comment type="caution">
    <text evidence="1">The sequence shown here is derived from an EMBL/GenBank/DDBJ whole genome shotgun (WGS) entry which is preliminary data.</text>
</comment>
<dbReference type="EMBL" id="UGMX01000002">
    <property type="protein sequence ID" value="STW09063.1"/>
    <property type="molecule type" value="Genomic_DNA"/>
</dbReference>
<sequence length="37" mass="4110">MAQNKVILEVQDVTMQFGGLRAIDSVSFHVDEAEFLA</sequence>
<name>A0A7H4P9E8_9ENTR</name>
<dbReference type="InterPro" id="IPR027417">
    <property type="entry name" value="P-loop_NTPase"/>
</dbReference>
<evidence type="ECO:0000313" key="1">
    <source>
        <dbReference type="EMBL" id="STW09063.1"/>
    </source>
</evidence>
<reference evidence="1 2" key="1">
    <citation type="submission" date="2018-06" db="EMBL/GenBank/DDBJ databases">
        <authorList>
            <consortium name="Pathogen Informatics"/>
            <person name="Doyle S."/>
        </authorList>
    </citation>
    <scope>NUCLEOTIDE SEQUENCE [LARGE SCALE GENOMIC DNA]</scope>
    <source>
        <strain evidence="1 2">NCTC9149</strain>
    </source>
</reference>
<evidence type="ECO:0000313" key="2">
    <source>
        <dbReference type="Proteomes" id="UP000254571"/>
    </source>
</evidence>